<dbReference type="AlphaFoldDB" id="A0AAE7DAY3"/>
<dbReference type="Gene3D" id="3.40.710.10">
    <property type="entry name" value="DD-peptidase/beta-lactamase superfamily"/>
    <property type="match status" value="1"/>
</dbReference>
<evidence type="ECO:0000256" key="1">
    <source>
        <dbReference type="ARBA" id="ARBA00004370"/>
    </source>
</evidence>
<comment type="subcellular location">
    <subcellularLocation>
        <location evidence="1">Membrane</location>
    </subcellularLocation>
</comment>
<evidence type="ECO:0000256" key="3">
    <source>
        <dbReference type="SAM" id="SignalP"/>
    </source>
</evidence>
<dbReference type="PANTHER" id="PTHR46825:SF11">
    <property type="entry name" value="PENICILLIN-BINDING PROTEIN 4"/>
    <property type="match status" value="1"/>
</dbReference>
<organism evidence="5 6">
    <name type="scientific">Chitinophaga oryzae</name>
    <dbReference type="NCBI Taxonomy" id="2725414"/>
    <lineage>
        <taxon>Bacteria</taxon>
        <taxon>Pseudomonadati</taxon>
        <taxon>Bacteroidota</taxon>
        <taxon>Chitinophagia</taxon>
        <taxon>Chitinophagales</taxon>
        <taxon>Chitinophagaceae</taxon>
        <taxon>Chitinophaga</taxon>
    </lineage>
</organism>
<feature type="chain" id="PRO_5041911392" evidence="3">
    <location>
        <begin position="22"/>
        <end position="444"/>
    </location>
</feature>
<dbReference type="InterPro" id="IPR001466">
    <property type="entry name" value="Beta-lactam-related"/>
</dbReference>
<feature type="domain" description="Beta-lactamase-related" evidence="4">
    <location>
        <begin position="49"/>
        <end position="341"/>
    </location>
</feature>
<dbReference type="Proteomes" id="UP000502421">
    <property type="component" value="Chromosome"/>
</dbReference>
<protein>
    <submittedName>
        <fullName evidence="5">Beta-lactamase family protein</fullName>
    </submittedName>
</protein>
<dbReference type="EMBL" id="CP051205">
    <property type="protein sequence ID" value="QJB35913.1"/>
    <property type="molecule type" value="Genomic_DNA"/>
</dbReference>
<reference evidence="6" key="1">
    <citation type="submission" date="2020-04" db="EMBL/GenBank/DDBJ databases">
        <authorList>
            <person name="Kittiwongwattana C."/>
        </authorList>
    </citation>
    <scope>NUCLEOTIDE SEQUENCE [LARGE SCALE GENOMIC DNA]</scope>
    <source>
        <strain evidence="6">1310</strain>
    </source>
</reference>
<name>A0AAE7DAY3_9BACT</name>
<accession>A0AAE7DAY3</accession>
<evidence type="ECO:0000259" key="4">
    <source>
        <dbReference type="Pfam" id="PF00144"/>
    </source>
</evidence>
<proteinExistence type="predicted"/>
<dbReference type="InterPro" id="IPR012338">
    <property type="entry name" value="Beta-lactam/transpept-like"/>
</dbReference>
<evidence type="ECO:0000313" key="6">
    <source>
        <dbReference type="Proteomes" id="UP000502421"/>
    </source>
</evidence>
<dbReference type="SUPFAM" id="SSF56601">
    <property type="entry name" value="beta-lactamase/transpeptidase-like"/>
    <property type="match status" value="1"/>
</dbReference>
<feature type="signal peptide" evidence="3">
    <location>
        <begin position="1"/>
        <end position="21"/>
    </location>
</feature>
<keyword evidence="3" id="KW-0732">Signal</keyword>
<dbReference type="RefSeq" id="WP_168811423.1">
    <property type="nucleotide sequence ID" value="NZ_CP051205.1"/>
</dbReference>
<dbReference type="PANTHER" id="PTHR46825">
    <property type="entry name" value="D-ALANYL-D-ALANINE-CARBOXYPEPTIDASE/ENDOPEPTIDASE AMPH"/>
    <property type="match status" value="1"/>
</dbReference>
<dbReference type="GO" id="GO:0016020">
    <property type="term" value="C:membrane"/>
    <property type="evidence" value="ECO:0007669"/>
    <property type="project" value="UniProtKB-SubCell"/>
</dbReference>
<evidence type="ECO:0000256" key="2">
    <source>
        <dbReference type="ARBA" id="ARBA00023136"/>
    </source>
</evidence>
<dbReference type="InterPro" id="IPR050491">
    <property type="entry name" value="AmpC-like"/>
</dbReference>
<sequence>MKRILILTLLFTFSLITFVTAQEAVNTSDVSRKLDSFLQMATKLSQFNGSVLVSYHGAILLNNGYGFKNVMDKIPNNTQSIFQIGSITKEFTSTVILSLESQDKLSLQDKLSKYFPDFPSGDQISIHHLLTHTSGLYNYTSDIEREDSAVIGRPVDRNLILQRFINQPLAFKPGSAYSYCNSGYFLLGMIIEKVTGTSWEENVRKLILAPLEMSHSGFDFIGLKDTDKATGYQVLDDDRQQVDIVWDSTVSYAAGSMYATTSDILRWSKAIVEKRLLPPASWNAAFAPRLHGYGYGWSVDSLLGERCVGHGGGIPGFSSHMLIFPEKDLEIIVLSNVHENTFVEPVSKILASLVLDKPYIYLEPRAILPVTTNEIQAVVGTYRLDNKHQINILARGEKLYIEAPSNMLPLTRLYKEEENAFFIGNITLNIQSKLKKAKLEKSAD</sequence>
<dbReference type="KEGG" id="coy:HF329_33225"/>
<evidence type="ECO:0000313" key="5">
    <source>
        <dbReference type="EMBL" id="QJB35913.1"/>
    </source>
</evidence>
<keyword evidence="2" id="KW-0472">Membrane</keyword>
<gene>
    <name evidence="5" type="ORF">HF329_33225</name>
</gene>
<dbReference type="Pfam" id="PF00144">
    <property type="entry name" value="Beta-lactamase"/>
    <property type="match status" value="1"/>
</dbReference>